<protein>
    <submittedName>
        <fullName evidence="1">Uncharacterized protein</fullName>
    </submittedName>
</protein>
<dbReference type="GO" id="GO:0006814">
    <property type="term" value="P:sodium ion transport"/>
    <property type="evidence" value="ECO:0007669"/>
    <property type="project" value="InterPro"/>
</dbReference>
<evidence type="ECO:0000313" key="1">
    <source>
        <dbReference type="EMBL" id="KXV59937.1"/>
    </source>
</evidence>
<dbReference type="Pfam" id="PF06965">
    <property type="entry name" value="Na_H_antiport_1"/>
    <property type="match status" value="1"/>
</dbReference>
<organism evidence="1 2">
    <name type="scientific">Acetobacter senegalensis</name>
    <dbReference type="NCBI Taxonomy" id="446692"/>
    <lineage>
        <taxon>Bacteria</taxon>
        <taxon>Pseudomonadati</taxon>
        <taxon>Pseudomonadota</taxon>
        <taxon>Alphaproteobacteria</taxon>
        <taxon>Acetobacterales</taxon>
        <taxon>Acetobacteraceae</taxon>
        <taxon>Acetobacter</taxon>
    </lineage>
</organism>
<dbReference type="PATRIC" id="fig|446692.4.peg.3542"/>
<name>A0A149U3K9_9PROT</name>
<comment type="caution">
    <text evidence="1">The sequence shown here is derived from an EMBL/GenBank/DDBJ whole genome shotgun (WGS) entry which is preliminary data.</text>
</comment>
<dbReference type="EMBL" id="LHZU01000122">
    <property type="protein sequence ID" value="KXV59937.1"/>
    <property type="molecule type" value="Genomic_DNA"/>
</dbReference>
<proteinExistence type="predicted"/>
<evidence type="ECO:0000313" key="2">
    <source>
        <dbReference type="Proteomes" id="UP000075360"/>
    </source>
</evidence>
<gene>
    <name evidence="1" type="ORF">AD948_07070</name>
</gene>
<reference evidence="1 2" key="1">
    <citation type="submission" date="2015-06" db="EMBL/GenBank/DDBJ databases">
        <title>Improved classification and identification of acetic acid bacteria using matrix-assisted laser desorption/ionization time-of-flight mass spectrometry; Gluconobacter nephelii and Gluconobacter uchimurae are later heterotypic synonyms of Gluconobacter japonicus and Gluconobacter oxydans, respectively.</title>
        <authorList>
            <person name="Li L."/>
            <person name="Cleenwerck I."/>
            <person name="De Vuyst L."/>
            <person name="Vandamme P."/>
        </authorList>
    </citation>
    <scope>NUCLEOTIDE SEQUENCE [LARGE SCALE GENOMIC DNA]</scope>
    <source>
        <strain evidence="1 2">LMG 23690</strain>
    </source>
</reference>
<sequence>MRPRPIFDLSLASPSGCASGLLFAPLAGRVRENSPWALGYTALITTPMKLSFLGPRGPDNMDPWVSDGLMVCFFWWLFSK</sequence>
<accession>A0A149U3K9</accession>
<dbReference type="GO" id="GO:0006885">
    <property type="term" value="P:regulation of pH"/>
    <property type="evidence" value="ECO:0007669"/>
    <property type="project" value="InterPro"/>
</dbReference>
<dbReference type="InterPro" id="IPR004670">
    <property type="entry name" value="NhaA"/>
</dbReference>
<dbReference type="AlphaFoldDB" id="A0A149U3K9"/>
<dbReference type="Proteomes" id="UP000075360">
    <property type="component" value="Unassembled WGS sequence"/>
</dbReference>
<dbReference type="GO" id="GO:0016020">
    <property type="term" value="C:membrane"/>
    <property type="evidence" value="ECO:0007669"/>
    <property type="project" value="InterPro"/>
</dbReference>